<reference evidence="2" key="1">
    <citation type="submission" date="2020-06" db="EMBL/GenBank/DDBJ databases">
        <authorList>
            <person name="Li T."/>
            <person name="Hu X."/>
            <person name="Zhang T."/>
            <person name="Song X."/>
            <person name="Zhang H."/>
            <person name="Dai N."/>
            <person name="Sheng W."/>
            <person name="Hou X."/>
            <person name="Wei L."/>
        </authorList>
    </citation>
    <scope>NUCLEOTIDE SEQUENCE</scope>
    <source>
        <strain evidence="2">G02</strain>
        <tissue evidence="2">Leaf</tissue>
    </source>
</reference>
<dbReference type="AlphaFoldDB" id="A0AAW2W226"/>
<evidence type="ECO:0000259" key="1">
    <source>
        <dbReference type="Pfam" id="PF13960"/>
    </source>
</evidence>
<evidence type="ECO:0000313" key="2">
    <source>
        <dbReference type="EMBL" id="KAL0435230.1"/>
    </source>
</evidence>
<dbReference type="InterPro" id="IPR025452">
    <property type="entry name" value="DUF4218"/>
</dbReference>
<reference evidence="2" key="2">
    <citation type="journal article" date="2024" name="Plant">
        <title>Genomic evolution and insights into agronomic trait innovations of Sesamum species.</title>
        <authorList>
            <person name="Miao H."/>
            <person name="Wang L."/>
            <person name="Qu L."/>
            <person name="Liu H."/>
            <person name="Sun Y."/>
            <person name="Le M."/>
            <person name="Wang Q."/>
            <person name="Wei S."/>
            <person name="Zheng Y."/>
            <person name="Lin W."/>
            <person name="Duan Y."/>
            <person name="Cao H."/>
            <person name="Xiong S."/>
            <person name="Wang X."/>
            <person name="Wei L."/>
            <person name="Li C."/>
            <person name="Ma Q."/>
            <person name="Ju M."/>
            <person name="Zhao R."/>
            <person name="Li G."/>
            <person name="Mu C."/>
            <person name="Tian Q."/>
            <person name="Mei H."/>
            <person name="Zhang T."/>
            <person name="Gao T."/>
            <person name="Zhang H."/>
        </authorList>
    </citation>
    <scope>NUCLEOTIDE SEQUENCE</scope>
    <source>
        <strain evidence="2">G02</strain>
    </source>
</reference>
<sequence length="392" mass="45478">MLFWKDDKHLEFCKFCGHARYKPTRGQNPRHKKTAYAILRYLPITPRLQRLYASNTTVEHMSWHATHETESGVMCHPFDAEAWKYFNETHPDFALEPRNVRLGLCADGFALHGQYGKLYSCWPISITPYNLPPRMCMKSEYMFLSLIIPGPANPKRLIDVYLQPLIEELVQLWLVGAQTCVDLNDLKMHGMKSHDSHVFMERLIPIAFREMLPEFVWSALTKVSLLFQSISSATLDVNKIKELEESVAIIICNLEKIFFPAFFDSMGHLIVHLPYEARVGGPVQYRWMYPFERFLHTLKKKVKNKAVVEASICEAYIVEEISTFATHYFEPDVVCKRRRPGRNDDGLNNESVKHISIFNYPGRPYSASKMRYITGKERHDAETYIIANCSEA</sequence>
<dbReference type="Pfam" id="PF02992">
    <property type="entry name" value="Transposase_21"/>
    <property type="match status" value="1"/>
</dbReference>
<feature type="domain" description="DUF4218" evidence="1">
    <location>
        <begin position="230"/>
        <end position="343"/>
    </location>
</feature>
<name>A0AAW2W226_SESRA</name>
<proteinExistence type="predicted"/>
<dbReference type="PANTHER" id="PTHR48258">
    <property type="entry name" value="DUF4218 DOMAIN-CONTAINING PROTEIN-RELATED"/>
    <property type="match status" value="1"/>
</dbReference>
<comment type="caution">
    <text evidence="2">The sequence shown here is derived from an EMBL/GenBank/DDBJ whole genome shotgun (WGS) entry which is preliminary data.</text>
</comment>
<accession>A0AAW2W226</accession>
<dbReference type="Pfam" id="PF13960">
    <property type="entry name" value="DUF4218"/>
    <property type="match status" value="1"/>
</dbReference>
<dbReference type="InterPro" id="IPR004242">
    <property type="entry name" value="Transposase_21"/>
</dbReference>
<gene>
    <name evidence="2" type="ORF">Sradi_0230900</name>
</gene>
<dbReference type="EMBL" id="JACGWJ010000002">
    <property type="protein sequence ID" value="KAL0435230.1"/>
    <property type="molecule type" value="Genomic_DNA"/>
</dbReference>
<organism evidence="2">
    <name type="scientific">Sesamum radiatum</name>
    <name type="common">Black benniseed</name>
    <dbReference type="NCBI Taxonomy" id="300843"/>
    <lineage>
        <taxon>Eukaryota</taxon>
        <taxon>Viridiplantae</taxon>
        <taxon>Streptophyta</taxon>
        <taxon>Embryophyta</taxon>
        <taxon>Tracheophyta</taxon>
        <taxon>Spermatophyta</taxon>
        <taxon>Magnoliopsida</taxon>
        <taxon>eudicotyledons</taxon>
        <taxon>Gunneridae</taxon>
        <taxon>Pentapetalae</taxon>
        <taxon>asterids</taxon>
        <taxon>lamiids</taxon>
        <taxon>Lamiales</taxon>
        <taxon>Pedaliaceae</taxon>
        <taxon>Sesamum</taxon>
    </lineage>
</organism>
<protein>
    <recommendedName>
        <fullName evidence="1">DUF4218 domain-containing protein</fullName>
    </recommendedName>
</protein>
<dbReference type="PANTHER" id="PTHR48258:SF4">
    <property type="entry name" value="DUF4216 DOMAIN-CONTAINING PROTEIN"/>
    <property type="match status" value="1"/>
</dbReference>